<organism evidence="2 3">
    <name type="scientific">Didymodactylos carnosus</name>
    <dbReference type="NCBI Taxonomy" id="1234261"/>
    <lineage>
        <taxon>Eukaryota</taxon>
        <taxon>Metazoa</taxon>
        <taxon>Spiralia</taxon>
        <taxon>Gnathifera</taxon>
        <taxon>Rotifera</taxon>
        <taxon>Eurotatoria</taxon>
        <taxon>Bdelloidea</taxon>
        <taxon>Philodinida</taxon>
        <taxon>Philodinidae</taxon>
        <taxon>Didymodactylos</taxon>
    </lineage>
</organism>
<protein>
    <recommendedName>
        <fullName evidence="1">Ddi1/2 HDD domain-containing protein</fullName>
    </recommendedName>
</protein>
<dbReference type="Pfam" id="PF24669">
    <property type="entry name" value="Ddi2_HDD"/>
    <property type="match status" value="1"/>
</dbReference>
<gene>
    <name evidence="2" type="ORF">TMI583_LOCUS39950</name>
</gene>
<comment type="caution">
    <text evidence="2">The sequence shown here is derived from an EMBL/GenBank/DDBJ whole genome shotgun (WGS) entry which is preliminary data.</text>
</comment>
<dbReference type="EMBL" id="CAJOBA010061080">
    <property type="protein sequence ID" value="CAF4328471.1"/>
    <property type="molecule type" value="Genomic_DNA"/>
</dbReference>
<evidence type="ECO:0000259" key="1">
    <source>
        <dbReference type="Pfam" id="PF24669"/>
    </source>
</evidence>
<dbReference type="Proteomes" id="UP000682733">
    <property type="component" value="Unassembled WGS sequence"/>
</dbReference>
<accession>A0A8S2U843</accession>
<name>A0A8S2U843_9BILA</name>
<evidence type="ECO:0000313" key="2">
    <source>
        <dbReference type="EMBL" id="CAF4328471.1"/>
    </source>
</evidence>
<dbReference type="AlphaFoldDB" id="A0A8S2U843"/>
<dbReference type="InterPro" id="IPR057273">
    <property type="entry name" value="Ddi1/2_HDD"/>
</dbReference>
<sequence>SNPRQLFDMVRSNPELLAQLRQGNPPVGDAIASNNYDIL</sequence>
<reference evidence="2" key="1">
    <citation type="submission" date="2021-02" db="EMBL/GenBank/DDBJ databases">
        <authorList>
            <person name="Nowell W R."/>
        </authorList>
    </citation>
    <scope>NUCLEOTIDE SEQUENCE</scope>
</reference>
<feature type="domain" description="Ddi1/2 HDD" evidence="1">
    <location>
        <begin position="2"/>
        <end position="37"/>
    </location>
</feature>
<evidence type="ECO:0000313" key="3">
    <source>
        <dbReference type="Proteomes" id="UP000682733"/>
    </source>
</evidence>
<proteinExistence type="predicted"/>
<feature type="non-terminal residue" evidence="2">
    <location>
        <position position="1"/>
    </location>
</feature>